<feature type="compositionally biased region" description="Low complexity" evidence="1">
    <location>
        <begin position="210"/>
        <end position="232"/>
    </location>
</feature>
<proteinExistence type="predicted"/>
<protein>
    <submittedName>
        <fullName evidence="2">Uncharacterized protein</fullName>
    </submittedName>
</protein>
<feature type="compositionally biased region" description="Pro residues" evidence="1">
    <location>
        <begin position="233"/>
        <end position="246"/>
    </location>
</feature>
<comment type="caution">
    <text evidence="2">The sequence shown here is derived from an EMBL/GenBank/DDBJ whole genome shotgun (WGS) entry which is preliminary data.</text>
</comment>
<gene>
    <name evidence="2" type="ORF">V2H45_23120</name>
</gene>
<accession>A0AAW9PYV5</accession>
<organism evidence="2 3">
    <name type="scientific">Tumidithrix elongata BACA0141</name>
    <dbReference type="NCBI Taxonomy" id="2716417"/>
    <lineage>
        <taxon>Bacteria</taxon>
        <taxon>Bacillati</taxon>
        <taxon>Cyanobacteriota</taxon>
        <taxon>Cyanophyceae</taxon>
        <taxon>Pseudanabaenales</taxon>
        <taxon>Pseudanabaenaceae</taxon>
        <taxon>Tumidithrix</taxon>
        <taxon>Tumidithrix elongata</taxon>
    </lineage>
</organism>
<evidence type="ECO:0000256" key="1">
    <source>
        <dbReference type="SAM" id="MobiDB-lite"/>
    </source>
</evidence>
<dbReference type="RefSeq" id="WP_330486074.1">
    <property type="nucleotide sequence ID" value="NZ_JAZBJZ010000152.1"/>
</dbReference>
<evidence type="ECO:0000313" key="3">
    <source>
        <dbReference type="Proteomes" id="UP001333818"/>
    </source>
</evidence>
<sequence>MKFNSSCGLTGSSGIMKLCKVSQVAMLALVATTVTIVSSDRFGIENARAETTDTMLPSTVIVAQNSQAWNTGVRLLRVFDNSGRFLGIGIQLDVLNKPVTKYANVVYQLSVGREGRWVDLYSSTGARLLPKTAGSLTPPVEIVSIDEIASQLGTSTNALPDLDLRAVTLIKYDTRELREQVIAIEAIQPFRAIAQASMNEVSNRQILEVRPQTSTQTPSRSTRPLPSAMPAVPSRPVPAVNPPSSSPNPNVNSGDAELGIPNDIYPNRKNWQK</sequence>
<name>A0AAW9PYV5_9CYAN</name>
<feature type="region of interest" description="Disordered" evidence="1">
    <location>
        <begin position="204"/>
        <end position="273"/>
    </location>
</feature>
<evidence type="ECO:0000313" key="2">
    <source>
        <dbReference type="EMBL" id="MEE3719637.1"/>
    </source>
</evidence>
<dbReference type="EMBL" id="JAZBJZ010000152">
    <property type="protein sequence ID" value="MEE3719637.1"/>
    <property type="molecule type" value="Genomic_DNA"/>
</dbReference>
<keyword evidence="3" id="KW-1185">Reference proteome</keyword>
<dbReference type="Proteomes" id="UP001333818">
    <property type="component" value="Unassembled WGS sequence"/>
</dbReference>
<reference evidence="2" key="1">
    <citation type="submission" date="2024-01" db="EMBL/GenBank/DDBJ databases">
        <title>Bank of Algae and Cyanobacteria of the Azores (BACA) strain genomes.</title>
        <authorList>
            <person name="Luz R."/>
            <person name="Cordeiro R."/>
            <person name="Fonseca A."/>
            <person name="Goncalves V."/>
        </authorList>
    </citation>
    <scope>NUCLEOTIDE SEQUENCE</scope>
    <source>
        <strain evidence="2">BACA0141</strain>
    </source>
</reference>
<dbReference type="AlphaFoldDB" id="A0AAW9PYV5"/>